<dbReference type="RefSeq" id="WP_320245150.1">
    <property type="nucleotide sequence ID" value="NZ_JAVIIQ010000001.1"/>
</dbReference>
<evidence type="ECO:0000313" key="1">
    <source>
        <dbReference type="EMBL" id="MDX8529739.1"/>
    </source>
</evidence>
<dbReference type="EMBL" id="JAVIIQ010000001">
    <property type="protein sequence ID" value="MDX8529739.1"/>
    <property type="molecule type" value="Genomic_DNA"/>
</dbReference>
<comment type="caution">
    <text evidence="1">The sequence shown here is derived from an EMBL/GenBank/DDBJ whole genome shotgun (WGS) entry which is preliminary data.</text>
</comment>
<organism evidence="1 2">
    <name type="scientific">Mesorhizobium vachelliae</name>
    <dbReference type="NCBI Taxonomy" id="3072309"/>
    <lineage>
        <taxon>Bacteria</taxon>
        <taxon>Pseudomonadati</taxon>
        <taxon>Pseudomonadota</taxon>
        <taxon>Alphaproteobacteria</taxon>
        <taxon>Hyphomicrobiales</taxon>
        <taxon>Phyllobacteriaceae</taxon>
        <taxon>Mesorhizobium</taxon>
    </lineage>
</organism>
<reference evidence="1 2" key="1">
    <citation type="submission" date="2023-08" db="EMBL/GenBank/DDBJ databases">
        <title>Implementing the SeqCode for naming new Mesorhizobium species isolated from Vachellia karroo root nodules.</title>
        <authorList>
            <person name="Van Lill M."/>
        </authorList>
    </citation>
    <scope>NUCLEOTIDE SEQUENCE [LARGE SCALE GENOMIC DNA]</scope>
    <source>
        <strain evidence="1 2">VK25D</strain>
    </source>
</reference>
<proteinExistence type="predicted"/>
<dbReference type="Proteomes" id="UP001285154">
    <property type="component" value="Unassembled WGS sequence"/>
</dbReference>
<sequence length="82" mass="8826">MSNYIGISELDQIYNDAVGKDAAGNPQANVNTLGPVGACIAVTYGNPDQCRELRKGECDYVDAQLKKKQAGKADWQKGHCPI</sequence>
<gene>
    <name evidence="1" type="ORF">RFM42_02020</name>
</gene>
<evidence type="ECO:0000313" key="2">
    <source>
        <dbReference type="Proteomes" id="UP001285154"/>
    </source>
</evidence>
<protein>
    <submittedName>
        <fullName evidence="1">Uncharacterized protein</fullName>
    </submittedName>
</protein>
<name>A0ABU4ZWI2_9HYPH</name>
<accession>A0ABU4ZWI2</accession>
<keyword evidence="2" id="KW-1185">Reference proteome</keyword>